<dbReference type="PANTHER" id="PTHR33112:SF10">
    <property type="entry name" value="TOL"/>
    <property type="match status" value="1"/>
</dbReference>
<feature type="region of interest" description="Disordered" evidence="1">
    <location>
        <begin position="576"/>
        <end position="623"/>
    </location>
</feature>
<dbReference type="RefSeq" id="XP_033603509.1">
    <property type="nucleotide sequence ID" value="XM_033746557.1"/>
</dbReference>
<name>A0A6A6WE23_9PEZI</name>
<evidence type="ECO:0000256" key="1">
    <source>
        <dbReference type="SAM" id="MobiDB-lite"/>
    </source>
</evidence>
<dbReference type="InterPro" id="IPR010730">
    <property type="entry name" value="HET"/>
</dbReference>
<dbReference type="AlphaFoldDB" id="A0A6A6WE23"/>
<proteinExistence type="predicted"/>
<organism evidence="3 4">
    <name type="scientific">Pseudovirgaria hyperparasitica</name>
    <dbReference type="NCBI Taxonomy" id="470096"/>
    <lineage>
        <taxon>Eukaryota</taxon>
        <taxon>Fungi</taxon>
        <taxon>Dikarya</taxon>
        <taxon>Ascomycota</taxon>
        <taxon>Pezizomycotina</taxon>
        <taxon>Dothideomycetes</taxon>
        <taxon>Dothideomycetes incertae sedis</taxon>
        <taxon>Acrospermales</taxon>
        <taxon>Acrospermaceae</taxon>
        <taxon>Pseudovirgaria</taxon>
    </lineage>
</organism>
<dbReference type="Proteomes" id="UP000799437">
    <property type="component" value="Unassembled WGS sequence"/>
</dbReference>
<accession>A0A6A6WE23</accession>
<gene>
    <name evidence="3" type="ORF">EJ05DRAFT_497625</name>
</gene>
<dbReference type="PANTHER" id="PTHR33112">
    <property type="entry name" value="DOMAIN PROTEIN, PUTATIVE-RELATED"/>
    <property type="match status" value="1"/>
</dbReference>
<dbReference type="EMBL" id="ML996567">
    <property type="protein sequence ID" value="KAF2761058.1"/>
    <property type="molecule type" value="Genomic_DNA"/>
</dbReference>
<evidence type="ECO:0000313" key="4">
    <source>
        <dbReference type="Proteomes" id="UP000799437"/>
    </source>
</evidence>
<feature type="compositionally biased region" description="Polar residues" evidence="1">
    <location>
        <begin position="662"/>
        <end position="677"/>
    </location>
</feature>
<evidence type="ECO:0000259" key="2">
    <source>
        <dbReference type="Pfam" id="PF06985"/>
    </source>
</evidence>
<dbReference type="GeneID" id="54487611"/>
<protein>
    <submittedName>
        <fullName evidence="3">HET-domain-containing protein</fullName>
    </submittedName>
</protein>
<feature type="domain" description="Heterokaryon incompatibility" evidence="2">
    <location>
        <begin position="204"/>
        <end position="355"/>
    </location>
</feature>
<feature type="region of interest" description="Disordered" evidence="1">
    <location>
        <begin position="657"/>
        <end position="677"/>
    </location>
</feature>
<reference evidence="3" key="1">
    <citation type="journal article" date="2020" name="Stud. Mycol.">
        <title>101 Dothideomycetes genomes: a test case for predicting lifestyles and emergence of pathogens.</title>
        <authorList>
            <person name="Haridas S."/>
            <person name="Albert R."/>
            <person name="Binder M."/>
            <person name="Bloem J."/>
            <person name="Labutti K."/>
            <person name="Salamov A."/>
            <person name="Andreopoulos B."/>
            <person name="Baker S."/>
            <person name="Barry K."/>
            <person name="Bills G."/>
            <person name="Bluhm B."/>
            <person name="Cannon C."/>
            <person name="Castanera R."/>
            <person name="Culley D."/>
            <person name="Daum C."/>
            <person name="Ezra D."/>
            <person name="Gonzalez J."/>
            <person name="Henrissat B."/>
            <person name="Kuo A."/>
            <person name="Liang C."/>
            <person name="Lipzen A."/>
            <person name="Lutzoni F."/>
            <person name="Magnuson J."/>
            <person name="Mondo S."/>
            <person name="Nolan M."/>
            <person name="Ohm R."/>
            <person name="Pangilinan J."/>
            <person name="Park H.-J."/>
            <person name="Ramirez L."/>
            <person name="Alfaro M."/>
            <person name="Sun H."/>
            <person name="Tritt A."/>
            <person name="Yoshinaga Y."/>
            <person name="Zwiers L.-H."/>
            <person name="Turgeon B."/>
            <person name="Goodwin S."/>
            <person name="Spatafora J."/>
            <person name="Crous P."/>
            <person name="Grigoriev I."/>
        </authorList>
    </citation>
    <scope>NUCLEOTIDE SEQUENCE</scope>
    <source>
        <strain evidence="3">CBS 121739</strain>
    </source>
</reference>
<keyword evidence="4" id="KW-1185">Reference proteome</keyword>
<dbReference type="OrthoDB" id="5362512at2759"/>
<feature type="compositionally biased region" description="Basic and acidic residues" evidence="1">
    <location>
        <begin position="578"/>
        <end position="597"/>
    </location>
</feature>
<dbReference type="Pfam" id="PF06985">
    <property type="entry name" value="HET"/>
    <property type="match status" value="1"/>
</dbReference>
<sequence>MHNIAASQASPSGVGICTFCQQNIIDSNKLWDYHHADVHSVCSSSAEGCIFCDQLYGDYATKQLAFRHADLKDWPLYRWSIRRPGMVRESLENLVLTFRPTNDPVIKDTSLSSEANSLQEESFLFFRDTPLDTSDRRLVDRTDSEQSWTQANDWLKDCIANHPKCRQLKDTDTFMPTRLLRIDCPERSNIKLVKTAKHKIKEPYATLSHCWGLKSFINLTPQNKKWLIETGVSWDRLPLNFKHAIQVARKLGLRYIWIDSLCIKQGHKGDFGHEANLMHKVYRGSSCNIAATDSSDSRGGLFRERNVRDIVPTICQATVHSVSFGDKAWRVISKRYWETQLLDKTLYSRAWVFQERMLAPRILHYSSDQILWDCATVSACEAFPIGIPKFIDTTAKIDRHWRMRLRNNRSLKYRPLSGEEDGSMEIFWKSAVENYSRCDLTHGKDKLKAIWGIAKLVRDAIGGQNFIAGLWSYRLEEQLAWNVISHEQGTGRPTERPFPHRQPSWSWASMDAIIEVQTRFGPERTFVVTDHLDRNINTLFEHTATLERYHKTHEKDEHTWKLELERMGKSLAEITRMSGKERRNSQPRDIDAHRQQPEEEDKMPELTPFGPGKTSFVTEEEDRNDNTLLEHSTTLGRVHKTHEKDQHNWKLELERIDESPVETASMSSKEDINSQPSDIDAHRQHLEDEDIMPELTPLNWSIPIKCNIGEAQVVKSDESWKWTFGFHSSFLVYPDVDPGAKSFKCLFATLAYSDDEDSYSGLGILLNAVKDTKDRYYRCGSFRFEAVDEISFNTMRERYIGVTEEDGSLSEEMHKIWLD</sequence>
<evidence type="ECO:0000313" key="3">
    <source>
        <dbReference type="EMBL" id="KAF2761058.1"/>
    </source>
</evidence>